<feature type="transmembrane region" description="Helical" evidence="3">
    <location>
        <begin position="6"/>
        <end position="31"/>
    </location>
</feature>
<evidence type="ECO:0000256" key="3">
    <source>
        <dbReference type="SAM" id="Phobius"/>
    </source>
</evidence>
<organism evidence="4 5">
    <name type="scientific">Flavisolibacter ginsengisoli DSM 18119</name>
    <dbReference type="NCBI Taxonomy" id="1121884"/>
    <lineage>
        <taxon>Bacteria</taxon>
        <taxon>Pseudomonadati</taxon>
        <taxon>Bacteroidota</taxon>
        <taxon>Chitinophagia</taxon>
        <taxon>Chitinophagales</taxon>
        <taxon>Chitinophagaceae</taxon>
        <taxon>Flavisolibacter</taxon>
    </lineage>
</organism>
<dbReference type="EMBL" id="FQUU01000007">
    <property type="protein sequence ID" value="SHF21367.1"/>
    <property type="molecule type" value="Genomic_DNA"/>
</dbReference>
<protein>
    <submittedName>
        <fullName evidence="4">Uncharacterized protein</fullName>
    </submittedName>
</protein>
<keyword evidence="3" id="KW-1133">Transmembrane helix</keyword>
<evidence type="ECO:0000313" key="4">
    <source>
        <dbReference type="EMBL" id="SHF21367.1"/>
    </source>
</evidence>
<keyword evidence="3" id="KW-0472">Membrane</keyword>
<dbReference type="AlphaFoldDB" id="A0A1M4ZU56"/>
<evidence type="ECO:0000313" key="5">
    <source>
        <dbReference type="Proteomes" id="UP000184048"/>
    </source>
</evidence>
<keyword evidence="5" id="KW-1185">Reference proteome</keyword>
<dbReference type="RefSeq" id="WP_072835259.1">
    <property type="nucleotide sequence ID" value="NZ_FQUU01000007.1"/>
</dbReference>
<sequence>MPLLSINLSLLEIGVLLAGAIVLGLAVYFFITSRKSLKETIEKTNQKVTLRPGFYNSPTSVPSSIQERTITKEPQHPKKAPAKIYEEPTPAYVPLKAKQPAKEESIDDLKQTIQQQQKLLNSFLKQVEEIENEGREELELQNKHLEKEIENLEARLEKKQAELEEVKQQASMAERMADKIEEVYQEFELLQSKMATLEKQANRANNLALELEDTRQSYEQVHKDLQRKTEKLEETYAENQRMQQLMNTMEDKLAEANLQRQQLHKKVQFLQDLNTDLQTVSDTNKKLQTELRRIGELESMLDMIAEERDYLLRKGSGK</sequence>
<evidence type="ECO:0000256" key="1">
    <source>
        <dbReference type="SAM" id="Coils"/>
    </source>
</evidence>
<dbReference type="Proteomes" id="UP000184048">
    <property type="component" value="Unassembled WGS sequence"/>
</dbReference>
<accession>A0A1M4ZU56</accession>
<gene>
    <name evidence="4" type="ORF">SAMN02745131_02072</name>
</gene>
<name>A0A1M4ZU56_9BACT</name>
<dbReference type="OrthoDB" id="680442at2"/>
<proteinExistence type="predicted"/>
<keyword evidence="1" id="KW-0175">Coiled coil</keyword>
<evidence type="ECO:0000256" key="2">
    <source>
        <dbReference type="SAM" id="MobiDB-lite"/>
    </source>
</evidence>
<feature type="compositionally biased region" description="Polar residues" evidence="2">
    <location>
        <begin position="58"/>
        <end position="68"/>
    </location>
</feature>
<dbReference type="STRING" id="1121884.SAMN02745131_02072"/>
<reference evidence="4 5" key="1">
    <citation type="submission" date="2016-11" db="EMBL/GenBank/DDBJ databases">
        <authorList>
            <person name="Jaros S."/>
            <person name="Januszkiewicz K."/>
            <person name="Wedrychowicz H."/>
        </authorList>
    </citation>
    <scope>NUCLEOTIDE SEQUENCE [LARGE SCALE GENOMIC DNA]</scope>
    <source>
        <strain evidence="4 5">DSM 18119</strain>
    </source>
</reference>
<dbReference type="Gene3D" id="1.10.287.1490">
    <property type="match status" value="1"/>
</dbReference>
<feature type="region of interest" description="Disordered" evidence="2">
    <location>
        <begin position="58"/>
        <end position="83"/>
    </location>
</feature>
<dbReference type="SUPFAM" id="SSF57997">
    <property type="entry name" value="Tropomyosin"/>
    <property type="match status" value="1"/>
</dbReference>
<feature type="coiled-coil region" evidence="1">
    <location>
        <begin position="106"/>
        <end position="290"/>
    </location>
</feature>
<keyword evidence="3" id="KW-0812">Transmembrane</keyword>